<organism evidence="1 2">
    <name type="scientific">Gulo gulo</name>
    <name type="common">Wolverine</name>
    <name type="synonym">Gluton</name>
    <dbReference type="NCBI Taxonomy" id="48420"/>
    <lineage>
        <taxon>Eukaryota</taxon>
        <taxon>Metazoa</taxon>
        <taxon>Chordata</taxon>
        <taxon>Craniata</taxon>
        <taxon>Vertebrata</taxon>
        <taxon>Euteleostomi</taxon>
        <taxon>Mammalia</taxon>
        <taxon>Eutheria</taxon>
        <taxon>Laurasiatheria</taxon>
        <taxon>Carnivora</taxon>
        <taxon>Caniformia</taxon>
        <taxon>Musteloidea</taxon>
        <taxon>Mustelidae</taxon>
        <taxon>Guloninae</taxon>
        <taxon>Gulo</taxon>
    </lineage>
</organism>
<keyword evidence="2" id="KW-1185">Reference proteome</keyword>
<proteinExistence type="predicted"/>
<sequence length="43" mass="5253">MLPVYLRELKSFSKIRPTIKNWKPSNLCRRNTGKLWVVWLEHN</sequence>
<dbReference type="EMBL" id="CYRY02002423">
    <property type="protein sequence ID" value="VCW67103.1"/>
    <property type="molecule type" value="Genomic_DNA"/>
</dbReference>
<accession>A0A9X9PUM0</accession>
<protein>
    <submittedName>
        <fullName evidence="1">Uncharacterized protein</fullName>
    </submittedName>
</protein>
<gene>
    <name evidence="1" type="ORF">BN2614_LOCUS1</name>
</gene>
<evidence type="ECO:0000313" key="2">
    <source>
        <dbReference type="Proteomes" id="UP000269945"/>
    </source>
</evidence>
<reference evidence="1 2" key="1">
    <citation type="submission" date="2018-10" db="EMBL/GenBank/DDBJ databases">
        <authorList>
            <person name="Ekblom R."/>
            <person name="Jareborg N."/>
        </authorList>
    </citation>
    <scope>NUCLEOTIDE SEQUENCE [LARGE SCALE GENOMIC DNA]</scope>
    <source>
        <tissue evidence="1">Muscle</tissue>
    </source>
</reference>
<comment type="caution">
    <text evidence="1">The sequence shown here is derived from an EMBL/GenBank/DDBJ whole genome shotgun (WGS) entry which is preliminary data.</text>
</comment>
<evidence type="ECO:0000313" key="1">
    <source>
        <dbReference type="EMBL" id="VCW67103.1"/>
    </source>
</evidence>
<dbReference type="Proteomes" id="UP000269945">
    <property type="component" value="Unassembled WGS sequence"/>
</dbReference>
<dbReference type="AlphaFoldDB" id="A0A9X9PUM0"/>
<name>A0A9X9PUM0_GULGU</name>